<evidence type="ECO:0000256" key="2">
    <source>
        <dbReference type="ARBA" id="ARBA00004123"/>
    </source>
</evidence>
<dbReference type="EMBL" id="JPQZ01000005">
    <property type="protein sequence ID" value="KKO76242.1"/>
    <property type="molecule type" value="Genomic_DNA"/>
</dbReference>
<evidence type="ECO:0000313" key="11">
    <source>
        <dbReference type="EMBL" id="KKO76242.1"/>
    </source>
</evidence>
<dbReference type="AlphaFoldDB" id="A0A0F9YUW1"/>
<name>A0A0F9YUW1_9MICR</name>
<keyword evidence="5 9" id="KW-0805">Transcription regulation</keyword>
<evidence type="ECO:0000256" key="7">
    <source>
        <dbReference type="ARBA" id="ARBA00023204"/>
    </source>
</evidence>
<dbReference type="PANTHER" id="PTHR13152:SF0">
    <property type="entry name" value="GENERAL TRANSCRIPTION FACTOR IIH SUBUNIT 4"/>
    <property type="match status" value="1"/>
</dbReference>
<dbReference type="GeneID" id="36320822"/>
<dbReference type="Pfam" id="PF03849">
    <property type="entry name" value="Tfb2"/>
    <property type="match status" value="1"/>
</dbReference>
<dbReference type="Pfam" id="PF18307">
    <property type="entry name" value="Tfb2_C"/>
    <property type="match status" value="1"/>
</dbReference>
<evidence type="ECO:0000256" key="8">
    <source>
        <dbReference type="ARBA" id="ARBA00023242"/>
    </source>
</evidence>
<gene>
    <name evidence="11" type="ORF">AAJ76_500067847</name>
</gene>
<proteinExistence type="inferred from homology"/>
<protein>
    <recommendedName>
        <fullName evidence="9">RNA polymerase II transcription factor B subunit 2</fullName>
    </recommendedName>
</protein>
<comment type="similarity">
    <text evidence="3 9">Belongs to the TFB2 family.</text>
</comment>
<evidence type="ECO:0000256" key="1">
    <source>
        <dbReference type="ARBA" id="ARBA00002817"/>
    </source>
</evidence>
<evidence type="ECO:0000313" key="12">
    <source>
        <dbReference type="Proteomes" id="UP000034350"/>
    </source>
</evidence>
<dbReference type="PANTHER" id="PTHR13152">
    <property type="entry name" value="TFIIH, POLYPEPTIDE 4"/>
    <property type="match status" value="1"/>
</dbReference>
<keyword evidence="6 9" id="KW-0804">Transcription</keyword>
<reference evidence="11 12" key="1">
    <citation type="journal article" date="2015" name="Environ. Microbiol.">
        <title>Genome analyses suggest the presence of polyploidy and recent human-driven expansions in eight global populations of the honeybee pathogen Nosema ceranae.</title>
        <authorList>
            <person name="Pelin A."/>
            <person name="Selman M."/>
            <person name="Aris-Brosou S."/>
            <person name="Farinelli L."/>
            <person name="Corradi N."/>
        </authorList>
    </citation>
    <scope>NUCLEOTIDE SEQUENCE [LARGE SCALE GENOMIC DNA]</scope>
    <source>
        <strain evidence="11 12">PA08 1199</strain>
    </source>
</reference>
<evidence type="ECO:0000259" key="10">
    <source>
        <dbReference type="Pfam" id="PF18307"/>
    </source>
</evidence>
<evidence type="ECO:0000256" key="5">
    <source>
        <dbReference type="ARBA" id="ARBA00023015"/>
    </source>
</evidence>
<comment type="caution">
    <text evidence="11">The sequence shown here is derived from an EMBL/GenBank/DDBJ whole genome shotgun (WGS) entry which is preliminary data.</text>
</comment>
<dbReference type="GO" id="GO:0003690">
    <property type="term" value="F:double-stranded DNA binding"/>
    <property type="evidence" value="ECO:0007669"/>
    <property type="project" value="TreeGrafter"/>
</dbReference>
<comment type="function">
    <text evidence="1">Component of the general transcription and DNA repair factor IIH (TFIIH) core complex, which is involved in general and transcription-coupled nucleotide excision repair (NER) of damaged DNA and, when complexed to TFIIK, in RNA transcription by RNA polymerase II. In NER, TFIIH acts by opening DNA around the lesion to allow the excision of the damaged oligonucleotide and its replacement by a new DNA fragment. In transcription, TFIIH has an essential role in transcription initiation. When the pre-initiation complex (PIC) has been established, TFIIH is required for promoter opening and promoter escape. Phosphorylation of the C-terminal tail (CTD) of the largest subunit of RNA polymerase II by the kinase module TFIIK controls the initiation of transcription.</text>
</comment>
<dbReference type="Gene3D" id="3.30.70.2610">
    <property type="match status" value="1"/>
</dbReference>
<dbReference type="InterPro" id="IPR004598">
    <property type="entry name" value="TFIIH_p52/Tfb2"/>
</dbReference>
<sequence length="403" mass="47405">MVDLNIIIDYIRQLKSIHKQHLYNSPVLATSIIKIFDDSTIRLIYDLLLTAPSIKSLQKNEEIKNSLKTLLKISLIYKKGTNIFIDNIFRNAFLTGIELNNLNEYYEILEPIKCTVSKNTKFEEILKFLVTKNNVNHAPGVVNVLKFSNLIDNNYDITNKGFEFLLKPRYDQYWFLIIAALKFYCVDEILQISNFMSIMELSNMLPIYKYKLKKDVNKKFYDFLSYLGLIKLENDILTIYHNLFVKSDTKKLRFILLETNFKLYAYTSSVYEMSIIQLFSNIYLKMPNLIKASITEESLSNAFSKGVTSQQIINFLKSYSLFEDIPVAIISQIIIWETKRKRIKIFPGYLYSNFLNLIDYQKVVKFCLSNDCIIEKDDEKRMIVIKPDYNEVVKKFVKQQINK</sequence>
<accession>A0A0F9YUW1</accession>
<organism evidence="11 12">
    <name type="scientific">Vairimorpha ceranae</name>
    <dbReference type="NCBI Taxonomy" id="40302"/>
    <lineage>
        <taxon>Eukaryota</taxon>
        <taxon>Fungi</taxon>
        <taxon>Fungi incertae sedis</taxon>
        <taxon>Microsporidia</taxon>
        <taxon>Nosematidae</taxon>
        <taxon>Vairimorpha</taxon>
    </lineage>
</organism>
<dbReference type="VEuPathDB" id="MicrosporidiaDB:G9O61_00g003620"/>
<comment type="function">
    <text evidence="9">Component of the general transcription and DNA repair factor IIH (TFIIH) core complex which is involved in general and transcription-coupled nucleotide excision repair (NER) of damaged DNA.</text>
</comment>
<comment type="subcellular location">
    <subcellularLocation>
        <location evidence="2 9">Nucleus</location>
    </subcellularLocation>
</comment>
<evidence type="ECO:0000256" key="9">
    <source>
        <dbReference type="RuleBase" id="RU364024"/>
    </source>
</evidence>
<dbReference type="GO" id="GO:0001671">
    <property type="term" value="F:ATPase activator activity"/>
    <property type="evidence" value="ECO:0007669"/>
    <property type="project" value="InterPro"/>
</dbReference>
<dbReference type="GO" id="GO:0000439">
    <property type="term" value="C:transcription factor TFIIH core complex"/>
    <property type="evidence" value="ECO:0007669"/>
    <property type="project" value="InterPro"/>
</dbReference>
<keyword evidence="7 9" id="KW-0234">DNA repair</keyword>
<keyword evidence="8 9" id="KW-0539">Nucleus</keyword>
<dbReference type="GO" id="GO:0006289">
    <property type="term" value="P:nucleotide-excision repair"/>
    <property type="evidence" value="ECO:0007669"/>
    <property type="project" value="InterPro"/>
</dbReference>
<keyword evidence="12" id="KW-1185">Reference proteome</keyword>
<evidence type="ECO:0000256" key="3">
    <source>
        <dbReference type="ARBA" id="ARBA00007132"/>
    </source>
</evidence>
<dbReference type="Proteomes" id="UP000034350">
    <property type="component" value="Unassembled WGS sequence"/>
</dbReference>
<dbReference type="InterPro" id="IPR040662">
    <property type="entry name" value="Tfb2_C"/>
</dbReference>
<evidence type="ECO:0000256" key="6">
    <source>
        <dbReference type="ARBA" id="ARBA00023163"/>
    </source>
</evidence>
<dbReference type="RefSeq" id="XP_024331984.1">
    <property type="nucleotide sequence ID" value="XM_024475874.1"/>
</dbReference>
<dbReference type="GO" id="GO:0005675">
    <property type="term" value="C:transcription factor TFIIH holo complex"/>
    <property type="evidence" value="ECO:0007669"/>
    <property type="project" value="TreeGrafter"/>
</dbReference>
<dbReference type="OrthoDB" id="364513at2759"/>
<evidence type="ECO:0000256" key="4">
    <source>
        <dbReference type="ARBA" id="ARBA00022763"/>
    </source>
</evidence>
<keyword evidence="4 9" id="KW-0227">DNA damage</keyword>
<feature type="domain" description="Transcription factor Tfb2 C-terminal" evidence="10">
    <location>
        <begin position="332"/>
        <end position="398"/>
    </location>
</feature>
<dbReference type="VEuPathDB" id="MicrosporidiaDB:AAJ76_500067847"/>
<dbReference type="VEuPathDB" id="MicrosporidiaDB:NCER_100934"/>